<gene>
    <name evidence="1" type="ORF">CBYS24578_00011752</name>
</gene>
<evidence type="ECO:0000313" key="1">
    <source>
        <dbReference type="EMBL" id="CAG9974256.1"/>
    </source>
</evidence>
<dbReference type="Gene3D" id="3.40.50.1580">
    <property type="entry name" value="Nucleoside phosphorylase domain"/>
    <property type="match status" value="1"/>
</dbReference>
<dbReference type="InterPro" id="IPR053137">
    <property type="entry name" value="NLR-like"/>
</dbReference>
<dbReference type="InterPro" id="IPR035994">
    <property type="entry name" value="Nucleoside_phosphorylase_sf"/>
</dbReference>
<reference evidence="2" key="1">
    <citation type="submission" date="2019-06" db="EMBL/GenBank/DDBJ databases">
        <authorList>
            <person name="Broberg M."/>
        </authorList>
    </citation>
    <scope>NUCLEOTIDE SEQUENCE [LARGE SCALE GENOMIC DNA]</scope>
</reference>
<dbReference type="Proteomes" id="UP000754883">
    <property type="component" value="Unassembled WGS sequence"/>
</dbReference>
<dbReference type="GO" id="GO:0009116">
    <property type="term" value="P:nucleoside metabolic process"/>
    <property type="evidence" value="ECO:0007669"/>
    <property type="project" value="InterPro"/>
</dbReference>
<dbReference type="OrthoDB" id="20872at2759"/>
<accession>A0A9N9XYQ6</accession>
<protein>
    <submittedName>
        <fullName evidence="1">Uncharacterized protein</fullName>
    </submittedName>
</protein>
<organism evidence="1 2">
    <name type="scientific">Clonostachys byssicola</name>
    <dbReference type="NCBI Taxonomy" id="160290"/>
    <lineage>
        <taxon>Eukaryota</taxon>
        <taxon>Fungi</taxon>
        <taxon>Dikarya</taxon>
        <taxon>Ascomycota</taxon>
        <taxon>Pezizomycotina</taxon>
        <taxon>Sordariomycetes</taxon>
        <taxon>Hypocreomycetidae</taxon>
        <taxon>Hypocreales</taxon>
        <taxon>Bionectriaceae</taxon>
        <taxon>Clonostachys</taxon>
    </lineage>
</organism>
<evidence type="ECO:0000313" key="2">
    <source>
        <dbReference type="Proteomes" id="UP000754883"/>
    </source>
</evidence>
<proteinExistence type="predicted"/>
<name>A0A9N9XYQ6_9HYPO</name>
<keyword evidence="2" id="KW-1185">Reference proteome</keyword>
<dbReference type="SUPFAM" id="SSF53167">
    <property type="entry name" value="Purine and uridine phosphorylases"/>
    <property type="match status" value="1"/>
</dbReference>
<dbReference type="PANTHER" id="PTHR46082">
    <property type="entry name" value="ATP/GTP-BINDING PROTEIN-RELATED"/>
    <property type="match status" value="1"/>
</dbReference>
<sequence>MAEHINKAKEIYSRLGLEWSDPESLTDALFDSTNLPLNEPDTAATRDVEEARNENDCVHGDKTKIAQQAPRPVKIHFGLILSSNMVIRDARARDSLNESFDGNALCIDFEAIGLPNDFPCVVIRGICDYADSHDTNTWQYYAAVVAAAAAKELLAQPGWGSIGAKETTTVTADITDKFNSTGHS</sequence>
<dbReference type="PANTHER" id="PTHR46082:SF6">
    <property type="entry name" value="AAA+ ATPASE DOMAIN-CONTAINING PROTEIN-RELATED"/>
    <property type="match status" value="1"/>
</dbReference>
<dbReference type="EMBL" id="CABFNO020001247">
    <property type="protein sequence ID" value="CAG9974256.1"/>
    <property type="molecule type" value="Genomic_DNA"/>
</dbReference>
<reference evidence="1 2" key="2">
    <citation type="submission" date="2021-10" db="EMBL/GenBank/DDBJ databases">
        <authorList>
            <person name="Piombo E."/>
        </authorList>
    </citation>
    <scope>NUCLEOTIDE SEQUENCE [LARGE SCALE GENOMIC DNA]</scope>
</reference>
<dbReference type="AlphaFoldDB" id="A0A9N9XYQ6"/>
<comment type="caution">
    <text evidence="1">The sequence shown here is derived from an EMBL/GenBank/DDBJ whole genome shotgun (WGS) entry which is preliminary data.</text>
</comment>
<dbReference type="GO" id="GO:0003824">
    <property type="term" value="F:catalytic activity"/>
    <property type="evidence" value="ECO:0007669"/>
    <property type="project" value="InterPro"/>
</dbReference>